<dbReference type="VEuPathDB" id="FungiDB:CHGG_05421"/>
<dbReference type="RefSeq" id="XP_001221516.1">
    <property type="nucleotide sequence ID" value="XM_001221515.1"/>
</dbReference>
<evidence type="ECO:0000313" key="1">
    <source>
        <dbReference type="EMBL" id="EAQ88802.1"/>
    </source>
</evidence>
<gene>
    <name evidence="1" type="ORF">CHGG_05421</name>
</gene>
<dbReference type="HOGENOM" id="CLU_855308_0_0_1"/>
<reference evidence="2" key="1">
    <citation type="journal article" date="2015" name="Genome Announc.">
        <title>Draft genome sequence of the cellulolytic fungus Chaetomium globosum.</title>
        <authorList>
            <person name="Cuomo C.A."/>
            <person name="Untereiner W.A."/>
            <person name="Ma L.-J."/>
            <person name="Grabherr M."/>
            <person name="Birren B.W."/>
        </authorList>
    </citation>
    <scope>NUCLEOTIDE SEQUENCE [LARGE SCALE GENOMIC DNA]</scope>
    <source>
        <strain evidence="2">ATCC 6205 / CBS 148.51 / DSM 1962 / NBRC 6347 / NRRL 1970</strain>
    </source>
</reference>
<dbReference type="AlphaFoldDB" id="Q2H7E4"/>
<sequence>MLRSLGVVDDSGRALQYQNDTLRPNIHVAVHFPEFAEEYALPVNRNTPIGENLHRYFKIRVYETNYSNVEKILLMKVNFQETMRLLLQNAFQHDDPELTSEMLALYQQCPTLFNKVLSRTDRNEMDALLENEDHEMEIDQSADSNHLRPAAINRIPTKSVVATHPINDGNRIPTRSGDLNTTSTWRGHLRLAYQYDYGKPAQYPSLFENRPIQWSRKFGFTDRKSNDRFTFRTGDFVRFKGDNQTLFGRVDHIFVLDNDKDRHIFTVLTLIKRTKTRHKLLDLEIMEETEDAVVVGVPVIRPVRLYMVPVRGVGIIWVNWDIHAL</sequence>
<dbReference type="OMA" id="HRYFKIR"/>
<organism evidence="1 2">
    <name type="scientific">Chaetomium globosum (strain ATCC 6205 / CBS 148.51 / DSM 1962 / NBRC 6347 / NRRL 1970)</name>
    <name type="common">Soil fungus</name>
    <dbReference type="NCBI Taxonomy" id="306901"/>
    <lineage>
        <taxon>Eukaryota</taxon>
        <taxon>Fungi</taxon>
        <taxon>Dikarya</taxon>
        <taxon>Ascomycota</taxon>
        <taxon>Pezizomycotina</taxon>
        <taxon>Sordariomycetes</taxon>
        <taxon>Sordariomycetidae</taxon>
        <taxon>Sordariales</taxon>
        <taxon>Chaetomiaceae</taxon>
        <taxon>Chaetomium</taxon>
    </lineage>
</organism>
<proteinExistence type="predicted"/>
<dbReference type="eggNOG" id="ENOG502RVSP">
    <property type="taxonomic scope" value="Eukaryota"/>
</dbReference>
<name>Q2H7E4_CHAGB</name>
<protein>
    <submittedName>
        <fullName evidence="1">Uncharacterized protein</fullName>
    </submittedName>
</protein>
<dbReference type="OrthoDB" id="5154111at2759"/>
<dbReference type="EMBL" id="CH408031">
    <property type="protein sequence ID" value="EAQ88802.1"/>
    <property type="molecule type" value="Genomic_DNA"/>
</dbReference>
<accession>Q2H7E4</accession>
<keyword evidence="2" id="KW-1185">Reference proteome</keyword>
<dbReference type="Proteomes" id="UP000001056">
    <property type="component" value="Unassembled WGS sequence"/>
</dbReference>
<dbReference type="GeneID" id="4390234"/>
<dbReference type="InParanoid" id="Q2H7E4"/>
<evidence type="ECO:0000313" key="2">
    <source>
        <dbReference type="Proteomes" id="UP000001056"/>
    </source>
</evidence>